<accession>A0A2J6TG36</accession>
<proteinExistence type="predicted"/>
<evidence type="ECO:0000313" key="3">
    <source>
        <dbReference type="Proteomes" id="UP000235371"/>
    </source>
</evidence>
<evidence type="ECO:0000256" key="1">
    <source>
        <dbReference type="SAM" id="MobiDB-lite"/>
    </source>
</evidence>
<reference evidence="2 3" key="1">
    <citation type="submission" date="2016-04" db="EMBL/GenBank/DDBJ databases">
        <title>A degradative enzymes factory behind the ericoid mycorrhizal symbiosis.</title>
        <authorList>
            <consortium name="DOE Joint Genome Institute"/>
            <person name="Martino E."/>
            <person name="Morin E."/>
            <person name="Grelet G."/>
            <person name="Kuo A."/>
            <person name="Kohler A."/>
            <person name="Daghino S."/>
            <person name="Barry K."/>
            <person name="Choi C."/>
            <person name="Cichocki N."/>
            <person name="Clum A."/>
            <person name="Copeland A."/>
            <person name="Hainaut M."/>
            <person name="Haridas S."/>
            <person name="Labutti K."/>
            <person name="Lindquist E."/>
            <person name="Lipzen A."/>
            <person name="Khouja H.-R."/>
            <person name="Murat C."/>
            <person name="Ohm R."/>
            <person name="Olson A."/>
            <person name="Spatafora J."/>
            <person name="Veneault-Fourrey C."/>
            <person name="Henrissat B."/>
            <person name="Grigoriev I."/>
            <person name="Martin F."/>
            <person name="Perotto S."/>
        </authorList>
    </citation>
    <scope>NUCLEOTIDE SEQUENCE [LARGE SCALE GENOMIC DNA]</scope>
    <source>
        <strain evidence="2 3">E</strain>
    </source>
</reference>
<dbReference type="EMBL" id="KZ613785">
    <property type="protein sequence ID" value="PMD61928.1"/>
    <property type="molecule type" value="Genomic_DNA"/>
</dbReference>
<gene>
    <name evidence="2" type="ORF">K444DRAFT_718466</name>
</gene>
<dbReference type="AlphaFoldDB" id="A0A2J6TG36"/>
<dbReference type="RefSeq" id="XP_024738832.1">
    <property type="nucleotide sequence ID" value="XM_024888429.1"/>
</dbReference>
<protein>
    <submittedName>
        <fullName evidence="2">Uncharacterized protein</fullName>
    </submittedName>
</protein>
<feature type="region of interest" description="Disordered" evidence="1">
    <location>
        <begin position="166"/>
        <end position="208"/>
    </location>
</feature>
<keyword evidence="3" id="KW-1185">Reference proteome</keyword>
<name>A0A2J6TG36_9HELO</name>
<evidence type="ECO:0000313" key="2">
    <source>
        <dbReference type="EMBL" id="PMD61928.1"/>
    </source>
</evidence>
<dbReference type="GeneID" id="36596505"/>
<dbReference type="Proteomes" id="UP000235371">
    <property type="component" value="Unassembled WGS sequence"/>
</dbReference>
<organism evidence="2 3">
    <name type="scientific">Hyaloscypha bicolor E</name>
    <dbReference type="NCBI Taxonomy" id="1095630"/>
    <lineage>
        <taxon>Eukaryota</taxon>
        <taxon>Fungi</taxon>
        <taxon>Dikarya</taxon>
        <taxon>Ascomycota</taxon>
        <taxon>Pezizomycotina</taxon>
        <taxon>Leotiomycetes</taxon>
        <taxon>Helotiales</taxon>
        <taxon>Hyaloscyphaceae</taxon>
        <taxon>Hyaloscypha</taxon>
        <taxon>Hyaloscypha bicolor</taxon>
    </lineage>
</organism>
<dbReference type="InParanoid" id="A0A2J6TG36"/>
<sequence>MALQRWQAESGVEWNNGMGMRFCHSGQEPSRSLSAERSRSVIIPFPPFSPSGPSIPSITHVARPLAIASLASLARTGFVKRHGSAPNQPPTDDDSPRCALRCAPIVALGFSQCCCCEGKPGGGRHEHPWVRLSSHLVRSSHSYGSWPFPPCPALDLTAATLVGRGPRRTRIPSGMAGTARRPALRLRGVKRESPCPSGPPIGPSEDQLDGERDIDAASATVVLGLLDSIVSFLPHTSSTGLQRIGSHAVGIHSSPSSKLPLAASWPAGANVWGVTLARESTEHQRGPALSSAFKHAVI</sequence>